<reference evidence="1" key="1">
    <citation type="journal article" date="2023" name="IMA Fungus">
        <title>Comparative genomic study of the Penicillium genus elucidates a diverse pangenome and 15 lateral gene transfer events.</title>
        <authorList>
            <person name="Petersen C."/>
            <person name="Sorensen T."/>
            <person name="Nielsen M.R."/>
            <person name="Sondergaard T.E."/>
            <person name="Sorensen J.L."/>
            <person name="Fitzpatrick D.A."/>
            <person name="Frisvad J.C."/>
            <person name="Nielsen K.L."/>
        </authorList>
    </citation>
    <scope>NUCLEOTIDE SEQUENCE</scope>
    <source>
        <strain evidence="1">IBT 15450</strain>
    </source>
</reference>
<evidence type="ECO:0000313" key="2">
    <source>
        <dbReference type="Proteomes" id="UP001219568"/>
    </source>
</evidence>
<dbReference type="InterPro" id="IPR053157">
    <property type="entry name" value="Sterol_Uptake_Regulator"/>
</dbReference>
<dbReference type="AlphaFoldDB" id="A0AAD6N4H1"/>
<dbReference type="Proteomes" id="UP001219568">
    <property type="component" value="Unassembled WGS sequence"/>
</dbReference>
<dbReference type="EMBL" id="JAQJZL010000014">
    <property type="protein sequence ID" value="KAJ6029891.1"/>
    <property type="molecule type" value="Genomic_DNA"/>
</dbReference>
<dbReference type="PANTHER" id="PTHR47784">
    <property type="entry name" value="STEROL UPTAKE CONTROL PROTEIN 2"/>
    <property type="match status" value="1"/>
</dbReference>
<accession>A0AAD6N4H1</accession>
<organism evidence="1 2">
    <name type="scientific">Penicillium canescens</name>
    <dbReference type="NCBI Taxonomy" id="5083"/>
    <lineage>
        <taxon>Eukaryota</taxon>
        <taxon>Fungi</taxon>
        <taxon>Dikarya</taxon>
        <taxon>Ascomycota</taxon>
        <taxon>Pezizomycotina</taxon>
        <taxon>Eurotiomycetes</taxon>
        <taxon>Eurotiomycetidae</taxon>
        <taxon>Eurotiales</taxon>
        <taxon>Aspergillaceae</taxon>
        <taxon>Penicillium</taxon>
    </lineage>
</organism>
<sequence>MTIYVQLLIPPIRHCEFLGPLAQASRSVSRETATVSPAAISPAVLSTPAQQFSNLPENAPVNMLHVEFVHNLSSEAMTAFNRPGTASGIPYQDILRYGIGAPYLVNEILSLSALHLSIVRPGQRDFYRHHSAQLQNYALKSFNDLSSHINEENYVSIFLFASILGLHIFCETIVFRDDDEFESFLDRFIQYAEIHRGVHLVAGQGRWELLQQTGLKPLLELGERIPLSGKALGPVCQTLIGRIKGRSFDYPDTKAYEQAVQALQSVMTLMENEPPGGNCVDALVAWPVLVPREYIDMVSERKGEALVILAYFGALVDTHK</sequence>
<proteinExistence type="predicted"/>
<comment type="caution">
    <text evidence="1">The sequence shown here is derived from an EMBL/GenBank/DDBJ whole genome shotgun (WGS) entry which is preliminary data.</text>
</comment>
<reference evidence="1" key="2">
    <citation type="submission" date="2023-01" db="EMBL/GenBank/DDBJ databases">
        <authorList>
            <person name="Petersen C."/>
        </authorList>
    </citation>
    <scope>NUCLEOTIDE SEQUENCE</scope>
    <source>
        <strain evidence="1">IBT 15450</strain>
    </source>
</reference>
<keyword evidence="2" id="KW-1185">Reference proteome</keyword>
<gene>
    <name evidence="1" type="ORF">N7460_010157</name>
</gene>
<evidence type="ECO:0000313" key="1">
    <source>
        <dbReference type="EMBL" id="KAJ6029891.1"/>
    </source>
</evidence>
<protein>
    <submittedName>
        <fullName evidence="1">Uncharacterized protein</fullName>
    </submittedName>
</protein>
<name>A0AAD6N4H1_PENCN</name>
<dbReference type="GO" id="GO:0001228">
    <property type="term" value="F:DNA-binding transcription activator activity, RNA polymerase II-specific"/>
    <property type="evidence" value="ECO:0007669"/>
    <property type="project" value="TreeGrafter"/>
</dbReference>
<dbReference type="PANTHER" id="PTHR47784:SF4">
    <property type="entry name" value="ZN(II)2CYS6 TRANSCRIPTION FACTOR (EUROFUNG)"/>
    <property type="match status" value="1"/>
</dbReference>